<keyword evidence="3" id="KW-1185">Reference proteome</keyword>
<feature type="compositionally biased region" description="Polar residues" evidence="1">
    <location>
        <begin position="132"/>
        <end position="143"/>
    </location>
</feature>
<dbReference type="AlphaFoldDB" id="A0AAN6PQ49"/>
<feature type="region of interest" description="Disordered" evidence="1">
    <location>
        <begin position="132"/>
        <end position="160"/>
    </location>
</feature>
<dbReference type="EMBL" id="MU863763">
    <property type="protein sequence ID" value="KAK4095904.1"/>
    <property type="molecule type" value="Genomic_DNA"/>
</dbReference>
<accession>A0AAN6PQ49</accession>
<evidence type="ECO:0000256" key="1">
    <source>
        <dbReference type="SAM" id="MobiDB-lite"/>
    </source>
</evidence>
<gene>
    <name evidence="2" type="ORF">N658DRAFT_502182</name>
</gene>
<proteinExistence type="predicted"/>
<reference evidence="2" key="2">
    <citation type="submission" date="2023-05" db="EMBL/GenBank/DDBJ databases">
        <authorList>
            <consortium name="Lawrence Berkeley National Laboratory"/>
            <person name="Steindorff A."/>
            <person name="Hensen N."/>
            <person name="Bonometti L."/>
            <person name="Westerberg I."/>
            <person name="Brannstrom I.O."/>
            <person name="Guillou S."/>
            <person name="Cros-Aarteil S."/>
            <person name="Calhoun S."/>
            <person name="Haridas S."/>
            <person name="Kuo A."/>
            <person name="Mondo S."/>
            <person name="Pangilinan J."/>
            <person name="Riley R."/>
            <person name="Labutti K."/>
            <person name="Andreopoulos B."/>
            <person name="Lipzen A."/>
            <person name="Chen C."/>
            <person name="Yanf M."/>
            <person name="Daum C."/>
            <person name="Ng V."/>
            <person name="Clum A."/>
            <person name="Ohm R."/>
            <person name="Martin F."/>
            <person name="Silar P."/>
            <person name="Natvig D."/>
            <person name="Lalanne C."/>
            <person name="Gautier V."/>
            <person name="Ament-Velasquez S.L."/>
            <person name="Kruys A."/>
            <person name="Hutchinson M.I."/>
            <person name="Powell A.J."/>
            <person name="Barry K."/>
            <person name="Miller A.N."/>
            <person name="Grigoriev I.V."/>
            <person name="Debuchy R."/>
            <person name="Gladieux P."/>
            <person name="Thoren M.H."/>
            <person name="Johannesson H."/>
        </authorList>
    </citation>
    <scope>NUCLEOTIDE SEQUENCE</scope>
    <source>
        <strain evidence="2">CBS 757.83</strain>
    </source>
</reference>
<evidence type="ECO:0000313" key="2">
    <source>
        <dbReference type="EMBL" id="KAK4095904.1"/>
    </source>
</evidence>
<reference evidence="2" key="1">
    <citation type="journal article" date="2023" name="Mol. Phylogenet. Evol.">
        <title>Genome-scale phylogeny and comparative genomics of the fungal order Sordariales.</title>
        <authorList>
            <person name="Hensen N."/>
            <person name="Bonometti L."/>
            <person name="Westerberg I."/>
            <person name="Brannstrom I.O."/>
            <person name="Guillou S."/>
            <person name="Cros-Aarteil S."/>
            <person name="Calhoun S."/>
            <person name="Haridas S."/>
            <person name="Kuo A."/>
            <person name="Mondo S."/>
            <person name="Pangilinan J."/>
            <person name="Riley R."/>
            <person name="LaButti K."/>
            <person name="Andreopoulos B."/>
            <person name="Lipzen A."/>
            <person name="Chen C."/>
            <person name="Yan M."/>
            <person name="Daum C."/>
            <person name="Ng V."/>
            <person name="Clum A."/>
            <person name="Steindorff A."/>
            <person name="Ohm R.A."/>
            <person name="Martin F."/>
            <person name="Silar P."/>
            <person name="Natvig D.O."/>
            <person name="Lalanne C."/>
            <person name="Gautier V."/>
            <person name="Ament-Velasquez S.L."/>
            <person name="Kruys A."/>
            <person name="Hutchinson M.I."/>
            <person name="Powell A.J."/>
            <person name="Barry K."/>
            <person name="Miller A.N."/>
            <person name="Grigoriev I.V."/>
            <person name="Debuchy R."/>
            <person name="Gladieux P."/>
            <person name="Hiltunen Thoren M."/>
            <person name="Johannesson H."/>
        </authorList>
    </citation>
    <scope>NUCLEOTIDE SEQUENCE</scope>
    <source>
        <strain evidence="2">CBS 757.83</strain>
    </source>
</reference>
<name>A0AAN6PQ49_9PEZI</name>
<evidence type="ECO:0000313" key="3">
    <source>
        <dbReference type="Proteomes" id="UP001305647"/>
    </source>
</evidence>
<comment type="caution">
    <text evidence="2">The sequence shown here is derived from an EMBL/GenBank/DDBJ whole genome shotgun (WGS) entry which is preliminary data.</text>
</comment>
<dbReference type="Proteomes" id="UP001305647">
    <property type="component" value="Unassembled WGS sequence"/>
</dbReference>
<sequence length="160" mass="18537">MDPQEVRTPEYEFNDAWEYARMKGEAPLSWEGYWQKDQYISIGKTTREVEAEGMGGDFMPLIGKDADRLSPARRDHVQVPWFQCITHACRYHFQLKFDFDHWPVRRMDRQGRPMALLWTQWLREYQALDASGTESEGDASSTLRMELGNGSGPFVGPVDA</sequence>
<protein>
    <submittedName>
        <fullName evidence="2">Uncharacterized protein</fullName>
    </submittedName>
</protein>
<organism evidence="2 3">
    <name type="scientific">Parathielavia hyrcaniae</name>
    <dbReference type="NCBI Taxonomy" id="113614"/>
    <lineage>
        <taxon>Eukaryota</taxon>
        <taxon>Fungi</taxon>
        <taxon>Dikarya</taxon>
        <taxon>Ascomycota</taxon>
        <taxon>Pezizomycotina</taxon>
        <taxon>Sordariomycetes</taxon>
        <taxon>Sordariomycetidae</taxon>
        <taxon>Sordariales</taxon>
        <taxon>Chaetomiaceae</taxon>
        <taxon>Parathielavia</taxon>
    </lineage>
</organism>